<dbReference type="HOGENOM" id="CLU_183941_1_0_1"/>
<dbReference type="RefSeq" id="XP_001384221.1">
    <property type="nucleotide sequence ID" value="XM_001384184.1"/>
</dbReference>
<gene>
    <name evidence="2" type="ORF">PICST_44644</name>
</gene>
<dbReference type="InParanoid" id="A3LU71"/>
<name>A3LU71_PICST</name>
<evidence type="ECO:0000313" key="2">
    <source>
        <dbReference type="EMBL" id="ABN66192.1"/>
    </source>
</evidence>
<protein>
    <recommendedName>
        <fullName evidence="4">Complex I-B15</fullName>
    </recommendedName>
</protein>
<dbReference type="eggNOG" id="ENOG502RJC1">
    <property type="taxonomic scope" value="Eukaryota"/>
</dbReference>
<keyword evidence="1" id="KW-1133">Transmembrane helix</keyword>
<evidence type="ECO:0000256" key="1">
    <source>
        <dbReference type="SAM" id="Phobius"/>
    </source>
</evidence>
<sequence>MAGTLRPDPEFQRFNLAKENLGNYFRFKPRSAVFNVVFMGLVPLGLTIAAYNLEGQVGFFRKFRKEKILGGDDYVPRDKDL</sequence>
<accession>A3LU71</accession>
<dbReference type="OrthoDB" id="15108at2759"/>
<dbReference type="OMA" id="EKMGHYF"/>
<dbReference type="Proteomes" id="UP000002258">
    <property type="component" value="Chromosome 4"/>
</dbReference>
<dbReference type="EMBL" id="CP000498">
    <property type="protein sequence ID" value="ABN66192.1"/>
    <property type="molecule type" value="Genomic_DNA"/>
</dbReference>
<feature type="transmembrane region" description="Helical" evidence="1">
    <location>
        <begin position="32"/>
        <end position="53"/>
    </location>
</feature>
<keyword evidence="1" id="KW-0472">Membrane</keyword>
<dbReference type="AlphaFoldDB" id="A3LU71"/>
<organism evidence="2 3">
    <name type="scientific">Scheffersomyces stipitis (strain ATCC 58785 / CBS 6054 / NBRC 10063 / NRRL Y-11545)</name>
    <name type="common">Yeast</name>
    <name type="synonym">Pichia stipitis</name>
    <dbReference type="NCBI Taxonomy" id="322104"/>
    <lineage>
        <taxon>Eukaryota</taxon>
        <taxon>Fungi</taxon>
        <taxon>Dikarya</taxon>
        <taxon>Ascomycota</taxon>
        <taxon>Saccharomycotina</taxon>
        <taxon>Pichiomycetes</taxon>
        <taxon>Debaryomycetaceae</taxon>
        <taxon>Scheffersomyces</taxon>
    </lineage>
</organism>
<evidence type="ECO:0000313" key="3">
    <source>
        <dbReference type="Proteomes" id="UP000002258"/>
    </source>
</evidence>
<keyword evidence="1" id="KW-0812">Transmembrane</keyword>
<evidence type="ECO:0008006" key="4">
    <source>
        <dbReference type="Google" id="ProtNLM"/>
    </source>
</evidence>
<proteinExistence type="predicted"/>
<reference evidence="2 3" key="1">
    <citation type="journal article" date="2007" name="Nat. Biotechnol.">
        <title>Genome sequence of the lignocellulose-bioconverting and xylose-fermenting yeast Pichia stipitis.</title>
        <authorList>
            <person name="Jeffries T.W."/>
            <person name="Grigoriev I.V."/>
            <person name="Grimwood J."/>
            <person name="Laplaza J.M."/>
            <person name="Aerts A."/>
            <person name="Salamov A."/>
            <person name="Schmutz J."/>
            <person name="Lindquist E."/>
            <person name="Dehal P."/>
            <person name="Shapiro H."/>
            <person name="Jin Y.S."/>
            <person name="Passoth V."/>
            <person name="Richardson P.M."/>
        </authorList>
    </citation>
    <scope>NUCLEOTIDE SEQUENCE [LARGE SCALE GENOMIC DNA]</scope>
    <source>
        <strain evidence="3">ATCC 58785 / CBS 6054 / NBRC 10063 / NRRL Y-11545</strain>
    </source>
</reference>
<dbReference type="KEGG" id="pic:PICST_44644"/>
<keyword evidence="3" id="KW-1185">Reference proteome</keyword>
<dbReference type="GeneID" id="4838479"/>